<dbReference type="InterPro" id="IPR022384">
    <property type="entry name" value="FormiminoTrfase_cat_dom_sf"/>
</dbReference>
<dbReference type="GeneID" id="5003678"/>
<dbReference type="OrthoDB" id="48036at2759"/>
<dbReference type="EMBL" id="CP000589">
    <property type="protein sequence ID" value="ABO97819.1"/>
    <property type="molecule type" value="Genomic_DNA"/>
</dbReference>
<protein>
    <recommendedName>
        <fullName evidence="1">Formiminotransferase N-terminal subdomain domain-containing protein</fullName>
    </recommendedName>
</protein>
<dbReference type="PANTHER" id="PTHR12234:SF1">
    <property type="entry name" value="FORMIMINOTRANSFERASE N-TERMINAL SUBDOMAIN-CONTAINING PROTEIN"/>
    <property type="match status" value="1"/>
</dbReference>
<dbReference type="GO" id="GO:0005542">
    <property type="term" value="F:folic acid binding"/>
    <property type="evidence" value="ECO:0007669"/>
    <property type="project" value="InterPro"/>
</dbReference>
<proteinExistence type="predicted"/>
<dbReference type="InterPro" id="IPR051623">
    <property type="entry name" value="FTCD"/>
</dbReference>
<dbReference type="SUPFAM" id="SSF55116">
    <property type="entry name" value="Formiminotransferase domain of formiminotransferase-cyclodeaminase"/>
    <property type="match status" value="1"/>
</dbReference>
<gene>
    <name evidence="2" type="ORF">OSTLU_88189</name>
</gene>
<accession>A4S2F9</accession>
<dbReference type="AlphaFoldDB" id="A4S2F9"/>
<keyword evidence="3" id="KW-1185">Reference proteome</keyword>
<evidence type="ECO:0000313" key="2">
    <source>
        <dbReference type="EMBL" id="ABO97819.1"/>
    </source>
</evidence>
<dbReference type="Gramene" id="ABO97819">
    <property type="protein sequence ID" value="ABO97819"/>
    <property type="gene ID" value="OSTLU_88189"/>
</dbReference>
<dbReference type="PANTHER" id="PTHR12234">
    <property type="entry name" value="FORMIMINOTRANSFERASE-CYCLODEAMINASE"/>
    <property type="match status" value="1"/>
</dbReference>
<organism evidence="2 3">
    <name type="scientific">Ostreococcus lucimarinus (strain CCE9901)</name>
    <dbReference type="NCBI Taxonomy" id="436017"/>
    <lineage>
        <taxon>Eukaryota</taxon>
        <taxon>Viridiplantae</taxon>
        <taxon>Chlorophyta</taxon>
        <taxon>Mamiellophyceae</taxon>
        <taxon>Mamiellales</taxon>
        <taxon>Bathycoccaceae</taxon>
        <taxon>Ostreococcus</taxon>
    </lineage>
</organism>
<sequence>MPFTSPPLQRAFAAVVYVSEGRRTAVLDVIERVAREATAPRRPVALVNVFRDAEYNRTGFTLAGRDVDDVRRAALDVAQVSLREVDMRAHDATHPRVGVVDHVSCHALAGERAGAAKLAKSIGEGLGTLGVPVKLYGDAASDGIGLDEIRRRSGYFSGAAGGRWTGEFAVERGFAFDYGPSDVPEREGFGMVGAVPWVCNYNVPLAFTFADEGLDAETRMTRAMAFGRAVAKRVSARGGGLPSVQSMALPHGGKVEVACNLLDVDASSTADVQRATAAAVAETDALKILGAGASAMVEDGYVTNQTPESIIRAIDAIDAR</sequence>
<dbReference type="Gene3D" id="3.30.990.10">
    <property type="entry name" value="Formiminotransferase, N-terminal subdomain"/>
    <property type="match status" value="1"/>
</dbReference>
<feature type="domain" description="Formiminotransferase N-terminal subdomain" evidence="1">
    <location>
        <begin position="10"/>
        <end position="196"/>
    </location>
</feature>
<evidence type="ECO:0000313" key="3">
    <source>
        <dbReference type="Proteomes" id="UP000001568"/>
    </source>
</evidence>
<dbReference type="STRING" id="436017.A4S2F9"/>
<reference evidence="2 3" key="1">
    <citation type="journal article" date="2007" name="Proc. Natl. Acad. Sci. U.S.A.">
        <title>The tiny eukaryote Ostreococcus provides genomic insights into the paradox of plankton speciation.</title>
        <authorList>
            <person name="Palenik B."/>
            <person name="Grimwood J."/>
            <person name="Aerts A."/>
            <person name="Rouze P."/>
            <person name="Salamov A."/>
            <person name="Putnam N."/>
            <person name="Dupont C."/>
            <person name="Jorgensen R."/>
            <person name="Derelle E."/>
            <person name="Rombauts S."/>
            <person name="Zhou K."/>
            <person name="Otillar R."/>
            <person name="Merchant S.S."/>
            <person name="Podell S."/>
            <person name="Gaasterland T."/>
            <person name="Napoli C."/>
            <person name="Gendler K."/>
            <person name="Manuell A."/>
            <person name="Tai V."/>
            <person name="Vallon O."/>
            <person name="Piganeau G."/>
            <person name="Jancek S."/>
            <person name="Heijde M."/>
            <person name="Jabbari K."/>
            <person name="Bowler C."/>
            <person name="Lohr M."/>
            <person name="Robbens S."/>
            <person name="Werner G."/>
            <person name="Dubchak I."/>
            <person name="Pazour G.J."/>
            <person name="Ren Q."/>
            <person name="Paulsen I."/>
            <person name="Delwiche C."/>
            <person name="Schmutz J."/>
            <person name="Rokhsar D."/>
            <person name="Van de Peer Y."/>
            <person name="Moreau H."/>
            <person name="Grigoriev I.V."/>
        </authorList>
    </citation>
    <scope>NUCLEOTIDE SEQUENCE [LARGE SCALE GENOMIC DNA]</scope>
    <source>
        <strain evidence="2 3">CCE9901</strain>
    </source>
</reference>
<dbReference type="KEGG" id="olu:OSTLU_88189"/>
<dbReference type="eggNOG" id="ENOG502QS19">
    <property type="taxonomic scope" value="Eukaryota"/>
</dbReference>
<dbReference type="Proteomes" id="UP000001568">
    <property type="component" value="Chromosome 9"/>
</dbReference>
<dbReference type="RefSeq" id="XP_001419526.1">
    <property type="nucleotide sequence ID" value="XM_001419489.1"/>
</dbReference>
<dbReference type="OMA" id="AHHENRN"/>
<dbReference type="Pfam" id="PF07837">
    <property type="entry name" value="FTCD_N"/>
    <property type="match status" value="1"/>
</dbReference>
<dbReference type="HOGENOM" id="CLU_052578_0_0_1"/>
<dbReference type="InterPro" id="IPR037064">
    <property type="entry name" value="Formiminotransferase_N_sf"/>
</dbReference>
<name>A4S2F9_OSTLU</name>
<dbReference type="InterPro" id="IPR012886">
    <property type="entry name" value="Formiminotransferase_N"/>
</dbReference>
<dbReference type="GO" id="GO:0016740">
    <property type="term" value="F:transferase activity"/>
    <property type="evidence" value="ECO:0007669"/>
    <property type="project" value="InterPro"/>
</dbReference>
<dbReference type="SMART" id="SM01222">
    <property type="entry name" value="FTCD_N"/>
    <property type="match status" value="1"/>
</dbReference>
<evidence type="ECO:0000259" key="1">
    <source>
        <dbReference type="SMART" id="SM01222"/>
    </source>
</evidence>